<evidence type="ECO:0000256" key="3">
    <source>
        <dbReference type="ARBA" id="ARBA00035643"/>
    </source>
</evidence>
<keyword evidence="1" id="KW-0304">Gas vesicle</keyword>
<keyword evidence="5" id="KW-1185">Reference proteome</keyword>
<comment type="subcellular location">
    <subcellularLocation>
        <location evidence="2">Gas vesicle</location>
    </subcellularLocation>
</comment>
<comment type="similarity">
    <text evidence="3">Belongs to the gas vesicle GvpF/GvpL family.</text>
</comment>
<dbReference type="Pfam" id="PF06386">
    <property type="entry name" value="GvpL_GvpF"/>
    <property type="match status" value="1"/>
</dbReference>
<dbReference type="PANTHER" id="PTHR36852">
    <property type="entry name" value="PROTEIN GVPL 2"/>
    <property type="match status" value="1"/>
</dbReference>
<evidence type="ECO:0000256" key="1">
    <source>
        <dbReference type="ARBA" id="ARBA00022987"/>
    </source>
</evidence>
<name>A0ABV9NT01_9BACI</name>
<evidence type="ECO:0000313" key="5">
    <source>
        <dbReference type="Proteomes" id="UP001595896"/>
    </source>
</evidence>
<reference evidence="5" key="1">
    <citation type="journal article" date="2019" name="Int. J. Syst. Evol. Microbiol.">
        <title>The Global Catalogue of Microorganisms (GCM) 10K type strain sequencing project: providing services to taxonomists for standard genome sequencing and annotation.</title>
        <authorList>
            <consortium name="The Broad Institute Genomics Platform"/>
            <consortium name="The Broad Institute Genome Sequencing Center for Infectious Disease"/>
            <person name="Wu L."/>
            <person name="Ma J."/>
        </authorList>
    </citation>
    <scope>NUCLEOTIDE SEQUENCE [LARGE SCALE GENOMIC DNA]</scope>
    <source>
        <strain evidence="5">JCM 12165</strain>
    </source>
</reference>
<dbReference type="EMBL" id="JBHSGK010000001">
    <property type="protein sequence ID" value="MFC4735079.1"/>
    <property type="molecule type" value="Genomic_DNA"/>
</dbReference>
<gene>
    <name evidence="4" type="ORF">ACFO4L_00655</name>
</gene>
<accession>A0ABV9NT01</accession>
<dbReference type="PANTHER" id="PTHR36852:SF1">
    <property type="entry name" value="PROTEIN GVPL 2"/>
    <property type="match status" value="1"/>
</dbReference>
<dbReference type="RefSeq" id="WP_377907701.1">
    <property type="nucleotide sequence ID" value="NZ_JBHSGK010000001.1"/>
</dbReference>
<comment type="caution">
    <text evidence="4">The sequence shown here is derived from an EMBL/GenBank/DDBJ whole genome shotgun (WGS) entry which is preliminary data.</text>
</comment>
<dbReference type="InterPro" id="IPR009430">
    <property type="entry name" value="GvpL/GvpF"/>
</dbReference>
<dbReference type="Proteomes" id="UP001595896">
    <property type="component" value="Unassembled WGS sequence"/>
</dbReference>
<sequence length="272" mass="31091">MSLIYVFGFVPEGEEKSGLPGIEPQTEVAYVTSSGVSAACCEVPESDYSQEALQGNVENMHWLKDRAYHHHHIMHELQQHASMVIPLSFGTVYEQTAGLKTVLDERAATMQQLFSDLKGKQEWSMKLYADRAKFDPQFQQNESDIQAKYEEIEKLPRGKQFFEKKKLGNWLKEKADEELRKIGERLHALLEPYSSDSVRKKVWEKKLSGRTEDMVWNGVYLFKDAEAAAAAADILRSEQDQFNKEETGIQIEAAGPWPPYHFAVLEQKETTS</sequence>
<proteinExistence type="inferred from homology"/>
<evidence type="ECO:0000256" key="2">
    <source>
        <dbReference type="ARBA" id="ARBA00035108"/>
    </source>
</evidence>
<evidence type="ECO:0000313" key="4">
    <source>
        <dbReference type="EMBL" id="MFC4735079.1"/>
    </source>
</evidence>
<protein>
    <submittedName>
        <fullName evidence="4">GvpL/GvpF family gas vesicle protein</fullName>
    </submittedName>
</protein>
<organism evidence="4 5">
    <name type="scientific">Bacillus daqingensis</name>
    <dbReference type="NCBI Taxonomy" id="872396"/>
    <lineage>
        <taxon>Bacteria</taxon>
        <taxon>Bacillati</taxon>
        <taxon>Bacillota</taxon>
        <taxon>Bacilli</taxon>
        <taxon>Bacillales</taxon>
        <taxon>Bacillaceae</taxon>
        <taxon>Bacillus</taxon>
    </lineage>
</organism>